<dbReference type="PANTHER" id="PTHR48182:SF2">
    <property type="entry name" value="PROTEIN SERAC1"/>
    <property type="match status" value="1"/>
</dbReference>
<dbReference type="PANTHER" id="PTHR48182">
    <property type="entry name" value="PROTEIN SERAC1"/>
    <property type="match status" value="1"/>
</dbReference>
<evidence type="ECO:0000256" key="6">
    <source>
        <dbReference type="ARBA" id="ARBA00023136"/>
    </source>
</evidence>
<keyword evidence="4" id="KW-0256">Endoplasmic reticulum</keyword>
<dbReference type="OrthoDB" id="5086500at2759"/>
<dbReference type="AlphaFoldDB" id="A0A9P4S888"/>
<evidence type="ECO:0000256" key="2">
    <source>
        <dbReference type="ARBA" id="ARBA00004240"/>
    </source>
</evidence>
<gene>
    <name evidence="7" type="ORF">M501DRAFT_1018468</name>
</gene>
<dbReference type="InterPro" id="IPR029058">
    <property type="entry name" value="AB_hydrolase_fold"/>
</dbReference>
<dbReference type="EMBL" id="MU006101">
    <property type="protein sequence ID" value="KAF2837067.1"/>
    <property type="molecule type" value="Genomic_DNA"/>
</dbReference>
<keyword evidence="5" id="KW-0496">Mitochondrion</keyword>
<reference evidence="7" key="1">
    <citation type="journal article" date="2020" name="Stud. Mycol.">
        <title>101 Dothideomycetes genomes: a test case for predicting lifestyles and emergence of pathogens.</title>
        <authorList>
            <person name="Haridas S."/>
            <person name="Albert R."/>
            <person name="Binder M."/>
            <person name="Bloem J."/>
            <person name="Labutti K."/>
            <person name="Salamov A."/>
            <person name="Andreopoulos B."/>
            <person name="Baker S."/>
            <person name="Barry K."/>
            <person name="Bills G."/>
            <person name="Bluhm B."/>
            <person name="Cannon C."/>
            <person name="Castanera R."/>
            <person name="Culley D."/>
            <person name="Daum C."/>
            <person name="Ezra D."/>
            <person name="Gonzalez J."/>
            <person name="Henrissat B."/>
            <person name="Kuo A."/>
            <person name="Liang C."/>
            <person name="Lipzen A."/>
            <person name="Lutzoni F."/>
            <person name="Magnuson J."/>
            <person name="Mondo S."/>
            <person name="Nolan M."/>
            <person name="Ohm R."/>
            <person name="Pangilinan J."/>
            <person name="Park H.-J."/>
            <person name="Ramirez L."/>
            <person name="Alfaro M."/>
            <person name="Sun H."/>
            <person name="Tritt A."/>
            <person name="Yoshinaga Y."/>
            <person name="Zwiers L.-H."/>
            <person name="Turgeon B."/>
            <person name="Goodwin S."/>
            <person name="Spatafora J."/>
            <person name="Crous P."/>
            <person name="Grigoriev I."/>
        </authorList>
    </citation>
    <scope>NUCLEOTIDE SEQUENCE</scope>
    <source>
        <strain evidence="7">CBS 101060</strain>
    </source>
</reference>
<evidence type="ECO:0000256" key="1">
    <source>
        <dbReference type="ARBA" id="ARBA00004173"/>
    </source>
</evidence>
<evidence type="ECO:0000256" key="5">
    <source>
        <dbReference type="ARBA" id="ARBA00023128"/>
    </source>
</evidence>
<dbReference type="GO" id="GO:0005783">
    <property type="term" value="C:endoplasmic reticulum"/>
    <property type="evidence" value="ECO:0007669"/>
    <property type="project" value="UniProtKB-SubCell"/>
</dbReference>
<comment type="subcellular location">
    <subcellularLocation>
        <location evidence="2">Endoplasmic reticulum</location>
    </subcellularLocation>
    <subcellularLocation>
        <location evidence="3">Membrane</location>
    </subcellularLocation>
    <subcellularLocation>
        <location evidence="1">Mitochondrion</location>
    </subcellularLocation>
</comment>
<dbReference type="GO" id="GO:0016020">
    <property type="term" value="C:membrane"/>
    <property type="evidence" value="ECO:0007669"/>
    <property type="project" value="UniProtKB-SubCell"/>
</dbReference>
<evidence type="ECO:0000313" key="7">
    <source>
        <dbReference type="EMBL" id="KAF2837067.1"/>
    </source>
</evidence>
<organism evidence="7 8">
    <name type="scientific">Patellaria atrata CBS 101060</name>
    <dbReference type="NCBI Taxonomy" id="1346257"/>
    <lineage>
        <taxon>Eukaryota</taxon>
        <taxon>Fungi</taxon>
        <taxon>Dikarya</taxon>
        <taxon>Ascomycota</taxon>
        <taxon>Pezizomycotina</taxon>
        <taxon>Dothideomycetes</taxon>
        <taxon>Dothideomycetes incertae sedis</taxon>
        <taxon>Patellariales</taxon>
        <taxon>Patellariaceae</taxon>
        <taxon>Patellaria</taxon>
    </lineage>
</organism>
<dbReference type="InterPro" id="IPR052374">
    <property type="entry name" value="SERAC1"/>
</dbReference>
<evidence type="ECO:0000313" key="8">
    <source>
        <dbReference type="Proteomes" id="UP000799429"/>
    </source>
</evidence>
<sequence>MSFPKMFLWPGNIVFVHGLGGTSRLTWSKHKDLNLFWPQKFLPIEPDINQARILTFGYDANPRPGSNKSIITILELAKDPLFEMKFAKDEHDDELSNLEMGKGYLQGRYDPDYELIVKAISAIIFLSSPHRGTDLAETVKAQPQMRAERYIATQEISSALQKLSEVVKMDHIRTESNLDDFRWFIEQEMDDVAGSASYKSNITSLILERSSGNFLWIYLAIQRINKCITQKDVKDAIDQLPSSMEALYNRMACTIAENPNRNAKQLAHDILA</sequence>
<evidence type="ECO:0000256" key="3">
    <source>
        <dbReference type="ARBA" id="ARBA00004370"/>
    </source>
</evidence>
<name>A0A9P4S888_9PEZI</name>
<dbReference type="SUPFAM" id="SSF53474">
    <property type="entry name" value="alpha/beta-Hydrolases"/>
    <property type="match status" value="1"/>
</dbReference>
<comment type="caution">
    <text evidence="7">The sequence shown here is derived from an EMBL/GenBank/DDBJ whole genome shotgun (WGS) entry which is preliminary data.</text>
</comment>
<proteinExistence type="predicted"/>
<accession>A0A9P4S888</accession>
<dbReference type="Proteomes" id="UP000799429">
    <property type="component" value="Unassembled WGS sequence"/>
</dbReference>
<protein>
    <submittedName>
        <fullName evidence="7">Uncharacterized protein</fullName>
    </submittedName>
</protein>
<dbReference type="GO" id="GO:0005739">
    <property type="term" value="C:mitochondrion"/>
    <property type="evidence" value="ECO:0007669"/>
    <property type="project" value="UniProtKB-SubCell"/>
</dbReference>
<keyword evidence="6" id="KW-0472">Membrane</keyword>
<evidence type="ECO:0000256" key="4">
    <source>
        <dbReference type="ARBA" id="ARBA00022824"/>
    </source>
</evidence>
<keyword evidence="8" id="KW-1185">Reference proteome</keyword>